<dbReference type="PANTHER" id="PTHR22911">
    <property type="entry name" value="ACYL-MALONYL CONDENSING ENZYME-RELATED"/>
    <property type="match status" value="1"/>
</dbReference>
<feature type="transmembrane region" description="Helical" evidence="1">
    <location>
        <begin position="213"/>
        <end position="234"/>
    </location>
</feature>
<keyword evidence="1" id="KW-1133">Transmembrane helix</keyword>
<gene>
    <name evidence="3" type="ORF">LVJ81_10945</name>
</gene>
<dbReference type="SUPFAM" id="SSF103481">
    <property type="entry name" value="Multidrug resistance efflux transporter EmrE"/>
    <property type="match status" value="2"/>
</dbReference>
<feature type="domain" description="EamA" evidence="2">
    <location>
        <begin position="151"/>
        <end position="287"/>
    </location>
</feature>
<dbReference type="EMBL" id="CP091512">
    <property type="protein sequence ID" value="UOO92125.1"/>
    <property type="molecule type" value="Genomic_DNA"/>
</dbReference>
<name>A0ABY4E8S0_VITST</name>
<feature type="transmembrane region" description="Helical" evidence="1">
    <location>
        <begin position="71"/>
        <end position="91"/>
    </location>
</feature>
<organism evidence="3 4">
    <name type="scientific">Vitreoscilla stercoraria</name>
    <dbReference type="NCBI Taxonomy" id="61"/>
    <lineage>
        <taxon>Bacteria</taxon>
        <taxon>Pseudomonadati</taxon>
        <taxon>Pseudomonadota</taxon>
        <taxon>Betaproteobacteria</taxon>
        <taxon>Neisseriales</taxon>
        <taxon>Neisseriaceae</taxon>
        <taxon>Vitreoscilla</taxon>
    </lineage>
</organism>
<keyword evidence="4" id="KW-1185">Reference proteome</keyword>
<dbReference type="PANTHER" id="PTHR22911:SF79">
    <property type="entry name" value="MOBA-LIKE NTP TRANSFERASE DOMAIN-CONTAINING PROTEIN"/>
    <property type="match status" value="1"/>
</dbReference>
<sequence>MRQHYALGCILVILAATCWGFIGLFGTKLNQAGFSGLEVASLRVTTAAVFLLAISPLFLKSLRQFQLKQLPMLTLQSVFGVMMMTVFFFLAVQQIGVALAVALLYTAPIWSLLLARLLLDEQLTALGIGLTCLTVIGVALCLNSQEPINPMGIVYGLASGFCYSCYGVLGKKAINNNPPVLVLYSSVLISGIIMSATPIFHQAIAHLNHHFSWNLVAVILGIALFSTLLPYALYTKALTWMPATRAQTLTIFEPVTAVLLAAFLLKEPLVAIQFVGIGLILVSSVLNALQKPTAHIKPSTQQA</sequence>
<dbReference type="Proteomes" id="UP000832034">
    <property type="component" value="Chromosome"/>
</dbReference>
<protein>
    <submittedName>
        <fullName evidence="3">EamA family transporter</fullName>
    </submittedName>
</protein>
<dbReference type="Gene3D" id="1.10.3730.20">
    <property type="match status" value="1"/>
</dbReference>
<reference evidence="3" key="2">
    <citation type="journal article" date="2022" name="Res Sq">
        <title>Evolution of multicellular longitudinally dividing oral cavity symbionts (Neisseriaceae).</title>
        <authorList>
            <person name="Nyongesa S."/>
            <person name="Weber P."/>
            <person name="Bernet E."/>
            <person name="Pullido F."/>
            <person name="Nieckarz M."/>
            <person name="Delaby M."/>
            <person name="Nieves C."/>
            <person name="Viehboeck T."/>
            <person name="Krause N."/>
            <person name="Rivera-Millot A."/>
            <person name="Nakamura A."/>
            <person name="Vischer N."/>
            <person name="VanNieuwenhze M."/>
            <person name="Brun Y."/>
            <person name="Cava F."/>
            <person name="Bulgheresi S."/>
            <person name="Veyrier F."/>
        </authorList>
    </citation>
    <scope>NUCLEOTIDE SEQUENCE</scope>
    <source>
        <strain evidence="3">SAG 1488-6</strain>
    </source>
</reference>
<evidence type="ECO:0000256" key="1">
    <source>
        <dbReference type="SAM" id="Phobius"/>
    </source>
</evidence>
<feature type="domain" description="EamA" evidence="2">
    <location>
        <begin position="7"/>
        <end position="141"/>
    </location>
</feature>
<dbReference type="Pfam" id="PF00892">
    <property type="entry name" value="EamA"/>
    <property type="match status" value="2"/>
</dbReference>
<feature type="transmembrane region" description="Helical" evidence="1">
    <location>
        <begin position="126"/>
        <end position="145"/>
    </location>
</feature>
<feature type="transmembrane region" description="Helical" evidence="1">
    <location>
        <begin position="246"/>
        <end position="265"/>
    </location>
</feature>
<dbReference type="InterPro" id="IPR000620">
    <property type="entry name" value="EamA_dom"/>
</dbReference>
<keyword evidence="1" id="KW-0812">Transmembrane</keyword>
<proteinExistence type="predicted"/>
<dbReference type="RefSeq" id="WP_019958269.1">
    <property type="nucleotide sequence ID" value="NZ_CP091512.1"/>
</dbReference>
<evidence type="ECO:0000313" key="4">
    <source>
        <dbReference type="Proteomes" id="UP000832034"/>
    </source>
</evidence>
<feature type="transmembrane region" description="Helical" evidence="1">
    <location>
        <begin position="39"/>
        <end position="59"/>
    </location>
</feature>
<feature type="transmembrane region" description="Helical" evidence="1">
    <location>
        <begin position="181"/>
        <end position="201"/>
    </location>
</feature>
<reference evidence="3" key="1">
    <citation type="submission" date="2021-12" db="EMBL/GenBank/DDBJ databases">
        <authorList>
            <person name="Veyrier F.J."/>
        </authorList>
    </citation>
    <scope>NUCLEOTIDE SEQUENCE</scope>
    <source>
        <strain evidence="3">SAG 1488-6</strain>
    </source>
</reference>
<evidence type="ECO:0000313" key="3">
    <source>
        <dbReference type="EMBL" id="UOO92125.1"/>
    </source>
</evidence>
<feature type="transmembrane region" description="Helical" evidence="1">
    <location>
        <begin position="271"/>
        <end position="289"/>
    </location>
</feature>
<dbReference type="InterPro" id="IPR037185">
    <property type="entry name" value="EmrE-like"/>
</dbReference>
<evidence type="ECO:0000259" key="2">
    <source>
        <dbReference type="Pfam" id="PF00892"/>
    </source>
</evidence>
<feature type="transmembrane region" description="Helical" evidence="1">
    <location>
        <begin position="151"/>
        <end position="169"/>
    </location>
</feature>
<accession>A0ABY4E8S0</accession>
<keyword evidence="1" id="KW-0472">Membrane</keyword>
<feature type="transmembrane region" description="Helical" evidence="1">
    <location>
        <begin position="97"/>
        <end position="119"/>
    </location>
</feature>
<feature type="transmembrane region" description="Helical" evidence="1">
    <location>
        <begin position="7"/>
        <end position="27"/>
    </location>
</feature>